<protein>
    <recommendedName>
        <fullName evidence="1">ADP-ribosyl cyclase/cyclic ADP-ribose hydrolase</fullName>
        <ecNumber evidence="1">3.2.2.6</ecNumber>
    </recommendedName>
</protein>
<organism evidence="9 10">
    <name type="scientific">Camelina sativa</name>
    <name type="common">False flax</name>
    <name type="synonym">Myagrum sativum</name>
    <dbReference type="NCBI Taxonomy" id="90675"/>
    <lineage>
        <taxon>Eukaryota</taxon>
        <taxon>Viridiplantae</taxon>
        <taxon>Streptophyta</taxon>
        <taxon>Embryophyta</taxon>
        <taxon>Tracheophyta</taxon>
        <taxon>Spermatophyta</taxon>
        <taxon>Magnoliopsida</taxon>
        <taxon>eudicotyledons</taxon>
        <taxon>Gunneridae</taxon>
        <taxon>Pentapetalae</taxon>
        <taxon>rosids</taxon>
        <taxon>malvids</taxon>
        <taxon>Brassicales</taxon>
        <taxon>Brassicaceae</taxon>
        <taxon>Camelineae</taxon>
        <taxon>Camelina</taxon>
    </lineage>
</organism>
<gene>
    <name evidence="10" type="primary">LOC104770107</name>
</gene>
<evidence type="ECO:0000256" key="3">
    <source>
        <dbReference type="ARBA" id="ARBA00022737"/>
    </source>
</evidence>
<dbReference type="Pfam" id="PF23286">
    <property type="entry name" value="LRR_13"/>
    <property type="match status" value="1"/>
</dbReference>
<accession>A0ABM0XYC1</accession>
<dbReference type="GeneID" id="104770107"/>
<evidence type="ECO:0000256" key="2">
    <source>
        <dbReference type="ARBA" id="ARBA00022614"/>
    </source>
</evidence>
<dbReference type="Pfam" id="PF07725">
    <property type="entry name" value="LRR_3"/>
    <property type="match status" value="1"/>
</dbReference>
<dbReference type="PANTHER" id="PTHR11017">
    <property type="entry name" value="LEUCINE-RICH REPEAT-CONTAINING PROTEIN"/>
    <property type="match status" value="1"/>
</dbReference>
<dbReference type="InterPro" id="IPR045344">
    <property type="entry name" value="C-JID"/>
</dbReference>
<reference evidence="10" key="2">
    <citation type="submission" date="2025-08" db="UniProtKB">
        <authorList>
            <consortium name="RefSeq"/>
        </authorList>
    </citation>
    <scope>IDENTIFICATION</scope>
    <source>
        <tissue evidence="10">Leaf</tissue>
    </source>
</reference>
<dbReference type="InterPro" id="IPR032675">
    <property type="entry name" value="LRR_dom_sf"/>
</dbReference>
<keyword evidence="4" id="KW-0378">Hydrolase</keyword>
<dbReference type="InterPro" id="IPR044974">
    <property type="entry name" value="Disease_R_plants"/>
</dbReference>
<dbReference type="SUPFAM" id="SSF52540">
    <property type="entry name" value="P-loop containing nucleoside triphosphate hydrolases"/>
    <property type="match status" value="1"/>
</dbReference>
<comment type="catalytic activity">
    <reaction evidence="7">
        <text>NAD(+) + H2O = ADP-D-ribose + nicotinamide + H(+)</text>
        <dbReference type="Rhea" id="RHEA:16301"/>
        <dbReference type="ChEBI" id="CHEBI:15377"/>
        <dbReference type="ChEBI" id="CHEBI:15378"/>
        <dbReference type="ChEBI" id="CHEBI:17154"/>
        <dbReference type="ChEBI" id="CHEBI:57540"/>
        <dbReference type="ChEBI" id="CHEBI:57967"/>
        <dbReference type="EC" id="3.2.2.6"/>
    </reaction>
    <physiologicalReaction direction="left-to-right" evidence="7">
        <dbReference type="Rhea" id="RHEA:16302"/>
    </physiologicalReaction>
</comment>
<dbReference type="InterPro" id="IPR011713">
    <property type="entry name" value="Leu-rich_rpt_3"/>
</dbReference>
<dbReference type="InterPro" id="IPR042197">
    <property type="entry name" value="Apaf_helical"/>
</dbReference>
<dbReference type="EC" id="3.2.2.6" evidence="1"/>
<keyword evidence="3" id="KW-0677">Repeat</keyword>
<dbReference type="SUPFAM" id="SSF46785">
    <property type="entry name" value="Winged helix' DNA-binding domain"/>
    <property type="match status" value="1"/>
</dbReference>
<evidence type="ECO:0000256" key="1">
    <source>
        <dbReference type="ARBA" id="ARBA00011982"/>
    </source>
</evidence>
<dbReference type="InterPro" id="IPR027417">
    <property type="entry name" value="P-loop_NTPase"/>
</dbReference>
<dbReference type="Pfam" id="PF00931">
    <property type="entry name" value="NB-ARC"/>
    <property type="match status" value="1"/>
</dbReference>
<dbReference type="SMART" id="SM00255">
    <property type="entry name" value="TIR"/>
    <property type="match status" value="1"/>
</dbReference>
<keyword evidence="6" id="KW-0520">NAD</keyword>
<dbReference type="SUPFAM" id="SSF52058">
    <property type="entry name" value="L domain-like"/>
    <property type="match status" value="1"/>
</dbReference>
<name>A0ABM0XYC1_CAMSA</name>
<dbReference type="PANTHER" id="PTHR11017:SF424">
    <property type="entry name" value="DISEASE RESISTANCE-LIKE PROTEIN CSA1"/>
    <property type="match status" value="1"/>
</dbReference>
<keyword evidence="5" id="KW-0611">Plant defense</keyword>
<sequence length="1173" mass="133506">MANSAGSKFKSYGKPSQDQVFINFRGVELRYNFVSHLKKSLTRNGINAFIDTDEDMGQELNVLLKRIEGSKIALAIFSPRYTESDWCLKELTRMKECREQGKLVVIPIFYKVEPATVKRQRGEFGDKFRDLVECIDEDIKNKWTEALKSIPLLTGFVLNDKSDEDDLIFRVVKEVKKSLDNISRVSSLNPPQGTVLSSTVHQKKLDSSCGVELRLRQLEEKLCFGFENTTRIIGVVGMPGIGKTTLVKKLYEKLKNEFLSHVLILDIHETSREHGLCYLPTLLLEDLLKVKNPKFETIHAAHEGYKDQLLKTKALVILDHVSNMEQIAAILGKCDWIKQGSKIVVATGDTSLIHDLVDDIYVVPQLSYKDSLQHFNHYAFGDQSNAQSQSFLTLSTDFVHYTKGNPLALKVLGAELLGKDESLWNSKLDSLIQHHKGRSRSSRKMRAQSSSEMLQSVWKESYDCLSQQQKDTLLDIACFRSLDKNYVASLLDSHDANSTDARIEIQKLINKFLITISAGKIEMHDTLHMFSKEVGREATAPDGKGRRRLWDYHTIIDVLENNKGVSSVRSIFLDLADLNMKKSLHSQAFVLMRNMRYLKIYNTYCLQECDRDIMLNFPDGLELPLDELRCLHWLKFPLQELPPDFNPKNLVDLKLHYSEIERVWEGNKDVSKLKWIDFNHSRKLSTLSGLAEARNLQELNLEGCIALDTLPQDMENMKCLVFLNLRGCTSLKHLPEINLISLETLILSDCSKFKVFKVLSGKLEAIYLDGTAIKELPSDIRNLQRLALLNMKGCKKLKKLPDSLGELKALQELILSGCSKLKSFPEVGENMNRLEILLLDETAIKEMPNIFSLKRLCLSRNEKICCLPENLSRFFGLKWLDMKNCRSLTYLPKLPPNLQCLDAHGCSSLKSIAQPLAHVMATEHIHSTFIFTNCVKLEQAAKEEISSYAQRKCQLLPRALKLCNKDLVPEILFSTCFPGGEIPSWFNHEAIGCKIKFESPQHWKYNKLSGIAFCAVVSFQNCQDQTRTEREKTNNLSVKFTCKSITGDKPCTKTTWKVGSWTEQGNKTDTIESDHLFIGYTNCFHLRKHLEDQHPNQCSPIVAFLEFSVTNSNTSGEARFEVLKSGFSFVFEPDENKNPFRDANSDASPRDDDISCEATIINETHSRTNGFLM</sequence>
<dbReference type="SUPFAM" id="SSF52200">
    <property type="entry name" value="Toll/Interleukin receptor TIR domain"/>
    <property type="match status" value="1"/>
</dbReference>
<evidence type="ECO:0000313" key="9">
    <source>
        <dbReference type="Proteomes" id="UP000694864"/>
    </source>
</evidence>
<evidence type="ECO:0000313" key="10">
    <source>
        <dbReference type="RefSeq" id="XP_010492760.1"/>
    </source>
</evidence>
<proteinExistence type="predicted"/>
<dbReference type="Gene3D" id="3.80.10.10">
    <property type="entry name" value="Ribonuclease Inhibitor"/>
    <property type="match status" value="2"/>
</dbReference>
<dbReference type="Pfam" id="PF20160">
    <property type="entry name" value="C-JID"/>
    <property type="match status" value="1"/>
</dbReference>
<dbReference type="Gene3D" id="1.10.8.430">
    <property type="entry name" value="Helical domain of apoptotic protease-activating factors"/>
    <property type="match status" value="1"/>
</dbReference>
<dbReference type="RefSeq" id="XP_010492760.1">
    <property type="nucleotide sequence ID" value="XM_010494458.1"/>
</dbReference>
<evidence type="ECO:0000259" key="8">
    <source>
        <dbReference type="PROSITE" id="PS50104"/>
    </source>
</evidence>
<evidence type="ECO:0000256" key="6">
    <source>
        <dbReference type="ARBA" id="ARBA00023027"/>
    </source>
</evidence>
<dbReference type="Gene3D" id="3.40.50.10140">
    <property type="entry name" value="Toll/interleukin-1 receptor homology (TIR) domain"/>
    <property type="match status" value="1"/>
</dbReference>
<dbReference type="Proteomes" id="UP000694864">
    <property type="component" value="Chromosome 20"/>
</dbReference>
<dbReference type="InterPro" id="IPR035897">
    <property type="entry name" value="Toll_tir_struct_dom_sf"/>
</dbReference>
<dbReference type="PRINTS" id="PR00364">
    <property type="entry name" value="DISEASERSIST"/>
</dbReference>
<dbReference type="InterPro" id="IPR002182">
    <property type="entry name" value="NB-ARC"/>
</dbReference>
<evidence type="ECO:0000256" key="5">
    <source>
        <dbReference type="ARBA" id="ARBA00022821"/>
    </source>
</evidence>
<dbReference type="InterPro" id="IPR000157">
    <property type="entry name" value="TIR_dom"/>
</dbReference>
<dbReference type="InterPro" id="IPR036390">
    <property type="entry name" value="WH_DNA-bd_sf"/>
</dbReference>
<dbReference type="Gene3D" id="3.40.50.300">
    <property type="entry name" value="P-loop containing nucleotide triphosphate hydrolases"/>
    <property type="match status" value="1"/>
</dbReference>
<feature type="domain" description="TIR" evidence="8">
    <location>
        <begin position="16"/>
        <end position="179"/>
    </location>
</feature>
<keyword evidence="9" id="KW-1185">Reference proteome</keyword>
<evidence type="ECO:0000256" key="7">
    <source>
        <dbReference type="ARBA" id="ARBA00047304"/>
    </source>
</evidence>
<keyword evidence="2" id="KW-0433">Leucine-rich repeat</keyword>
<dbReference type="InterPro" id="IPR058546">
    <property type="entry name" value="RPS4B/Roq1-like_LRR"/>
</dbReference>
<dbReference type="Pfam" id="PF01582">
    <property type="entry name" value="TIR"/>
    <property type="match status" value="1"/>
</dbReference>
<evidence type="ECO:0000256" key="4">
    <source>
        <dbReference type="ARBA" id="ARBA00022801"/>
    </source>
</evidence>
<reference evidence="9" key="1">
    <citation type="journal article" date="2014" name="Nat. Commun.">
        <title>The emerging biofuel crop Camelina sativa retains a highly undifferentiated hexaploid genome structure.</title>
        <authorList>
            <person name="Kagale S."/>
            <person name="Koh C."/>
            <person name="Nixon J."/>
            <person name="Bollina V."/>
            <person name="Clarke W.E."/>
            <person name="Tuteja R."/>
            <person name="Spillane C."/>
            <person name="Robinson S.J."/>
            <person name="Links M.G."/>
            <person name="Clarke C."/>
            <person name="Higgins E.E."/>
            <person name="Huebert T."/>
            <person name="Sharpe A.G."/>
            <person name="Parkin I.A."/>
        </authorList>
    </citation>
    <scope>NUCLEOTIDE SEQUENCE [LARGE SCALE GENOMIC DNA]</scope>
    <source>
        <strain evidence="9">cv. DH55</strain>
    </source>
</reference>
<dbReference type="PROSITE" id="PS50104">
    <property type="entry name" value="TIR"/>
    <property type="match status" value="1"/>
</dbReference>